<feature type="domain" description="C2H2-type" evidence="2">
    <location>
        <begin position="53"/>
        <end position="80"/>
    </location>
</feature>
<accession>A0A0K8S877</accession>
<sequence length="114" mass="13337">QNSSMSWTDLLVQWCCPSPGIHSNFPSEVSSIFPTRFPGTFFGWNAVFDTALFACPKCPRRYKRKTHLNRHLKYECGKQPQFQCPHCHYKAKLKDNLKYHILAKHMKRETPPTP</sequence>
<dbReference type="EMBL" id="GBRD01016345">
    <property type="protein sequence ID" value="JAG49481.1"/>
    <property type="molecule type" value="Transcribed_RNA"/>
</dbReference>
<reference evidence="3" key="1">
    <citation type="submission" date="2014-09" db="EMBL/GenBank/DDBJ databases">
        <authorList>
            <person name="Magalhaes I.L.F."/>
            <person name="Oliveira U."/>
            <person name="Santos F.R."/>
            <person name="Vidigal T.H.D.A."/>
            <person name="Brescovit A.D."/>
            <person name="Santos A.J."/>
        </authorList>
    </citation>
    <scope>NUCLEOTIDE SEQUENCE</scope>
</reference>
<keyword evidence="1" id="KW-0479">Metal-binding</keyword>
<feature type="non-terminal residue" evidence="3">
    <location>
        <position position="1"/>
    </location>
</feature>
<dbReference type="SMART" id="SM00355">
    <property type="entry name" value="ZnF_C2H2"/>
    <property type="match status" value="2"/>
</dbReference>
<protein>
    <recommendedName>
        <fullName evidence="2">C2H2-type domain-containing protein</fullName>
    </recommendedName>
</protein>
<evidence type="ECO:0000259" key="2">
    <source>
        <dbReference type="PROSITE" id="PS50157"/>
    </source>
</evidence>
<keyword evidence="1" id="KW-0862">Zinc</keyword>
<keyword evidence="1" id="KW-0863">Zinc-finger</keyword>
<dbReference type="Pfam" id="PF00096">
    <property type="entry name" value="zf-C2H2"/>
    <property type="match status" value="1"/>
</dbReference>
<dbReference type="AlphaFoldDB" id="A0A0K8S877"/>
<evidence type="ECO:0000313" key="3">
    <source>
        <dbReference type="EMBL" id="JAG49481.1"/>
    </source>
</evidence>
<evidence type="ECO:0000256" key="1">
    <source>
        <dbReference type="PROSITE-ProRule" id="PRU00042"/>
    </source>
</evidence>
<proteinExistence type="predicted"/>
<dbReference type="SUPFAM" id="SSF57667">
    <property type="entry name" value="beta-beta-alpha zinc fingers"/>
    <property type="match status" value="1"/>
</dbReference>
<feature type="non-terminal residue" evidence="3">
    <location>
        <position position="114"/>
    </location>
</feature>
<dbReference type="GO" id="GO:0008270">
    <property type="term" value="F:zinc ion binding"/>
    <property type="evidence" value="ECO:0007669"/>
    <property type="project" value="UniProtKB-KW"/>
</dbReference>
<dbReference type="InterPro" id="IPR036236">
    <property type="entry name" value="Znf_C2H2_sf"/>
</dbReference>
<organism evidence="3">
    <name type="scientific">Lygus hesperus</name>
    <name type="common">Western plant bug</name>
    <dbReference type="NCBI Taxonomy" id="30085"/>
    <lineage>
        <taxon>Eukaryota</taxon>
        <taxon>Metazoa</taxon>
        <taxon>Ecdysozoa</taxon>
        <taxon>Arthropoda</taxon>
        <taxon>Hexapoda</taxon>
        <taxon>Insecta</taxon>
        <taxon>Pterygota</taxon>
        <taxon>Neoptera</taxon>
        <taxon>Paraneoptera</taxon>
        <taxon>Hemiptera</taxon>
        <taxon>Heteroptera</taxon>
        <taxon>Panheteroptera</taxon>
        <taxon>Cimicomorpha</taxon>
        <taxon>Miridae</taxon>
        <taxon>Mirini</taxon>
        <taxon>Lygus</taxon>
    </lineage>
</organism>
<dbReference type="InterPro" id="IPR013087">
    <property type="entry name" value="Znf_C2H2_type"/>
</dbReference>
<name>A0A0K8S877_LYGHE</name>
<dbReference type="Gene3D" id="3.30.160.60">
    <property type="entry name" value="Classic Zinc Finger"/>
    <property type="match status" value="2"/>
</dbReference>
<dbReference type="PROSITE" id="PS50157">
    <property type="entry name" value="ZINC_FINGER_C2H2_2"/>
    <property type="match status" value="1"/>
</dbReference>